<accession>A0AAW2FIG4</accession>
<protein>
    <submittedName>
        <fullName evidence="2">Uncharacterized protein</fullName>
    </submittedName>
</protein>
<feature type="compositionally biased region" description="Basic and acidic residues" evidence="1">
    <location>
        <begin position="38"/>
        <end position="52"/>
    </location>
</feature>
<gene>
    <name evidence="2" type="ORF">PUN28_011290</name>
</gene>
<sequence>MAQDCYFRATIRAKDKCFHLNIFHQSGRPSDDLSAARTRIETDRLSPRHEPEENPAYYLRNLNPNWKVIMSL</sequence>
<feature type="region of interest" description="Disordered" evidence="1">
    <location>
        <begin position="28"/>
        <end position="52"/>
    </location>
</feature>
<name>A0AAW2FIG4_9HYME</name>
<organism evidence="2 3">
    <name type="scientific">Cardiocondyla obscurior</name>
    <dbReference type="NCBI Taxonomy" id="286306"/>
    <lineage>
        <taxon>Eukaryota</taxon>
        <taxon>Metazoa</taxon>
        <taxon>Ecdysozoa</taxon>
        <taxon>Arthropoda</taxon>
        <taxon>Hexapoda</taxon>
        <taxon>Insecta</taxon>
        <taxon>Pterygota</taxon>
        <taxon>Neoptera</taxon>
        <taxon>Endopterygota</taxon>
        <taxon>Hymenoptera</taxon>
        <taxon>Apocrita</taxon>
        <taxon>Aculeata</taxon>
        <taxon>Formicoidea</taxon>
        <taxon>Formicidae</taxon>
        <taxon>Myrmicinae</taxon>
        <taxon>Cardiocondyla</taxon>
    </lineage>
</organism>
<evidence type="ECO:0000313" key="2">
    <source>
        <dbReference type="EMBL" id="KAL0113850.1"/>
    </source>
</evidence>
<dbReference type="AlphaFoldDB" id="A0AAW2FIG4"/>
<evidence type="ECO:0000256" key="1">
    <source>
        <dbReference type="SAM" id="MobiDB-lite"/>
    </source>
</evidence>
<proteinExistence type="predicted"/>
<dbReference type="EMBL" id="JADYXP020000011">
    <property type="protein sequence ID" value="KAL0113850.1"/>
    <property type="molecule type" value="Genomic_DNA"/>
</dbReference>
<comment type="caution">
    <text evidence="2">The sequence shown here is derived from an EMBL/GenBank/DDBJ whole genome shotgun (WGS) entry which is preliminary data.</text>
</comment>
<dbReference type="Proteomes" id="UP001430953">
    <property type="component" value="Unassembled WGS sequence"/>
</dbReference>
<reference evidence="2 3" key="1">
    <citation type="submission" date="2023-03" db="EMBL/GenBank/DDBJ databases">
        <title>High recombination rates correlate with genetic variation in Cardiocondyla obscurior ants.</title>
        <authorList>
            <person name="Errbii M."/>
        </authorList>
    </citation>
    <scope>NUCLEOTIDE SEQUENCE [LARGE SCALE GENOMIC DNA]</scope>
    <source>
        <strain evidence="2">Alpha-2009</strain>
        <tissue evidence="2">Whole body</tissue>
    </source>
</reference>
<keyword evidence="3" id="KW-1185">Reference proteome</keyword>
<evidence type="ECO:0000313" key="3">
    <source>
        <dbReference type="Proteomes" id="UP001430953"/>
    </source>
</evidence>